<evidence type="ECO:0000256" key="1">
    <source>
        <dbReference type="SAM" id="Coils"/>
    </source>
</evidence>
<evidence type="ECO:0000313" key="3">
    <source>
        <dbReference type="EMBL" id="MPL62254.1"/>
    </source>
</evidence>
<evidence type="ECO:0000256" key="2">
    <source>
        <dbReference type="SAM" id="Phobius"/>
    </source>
</evidence>
<feature type="coiled-coil region" evidence="1">
    <location>
        <begin position="39"/>
        <end position="69"/>
    </location>
</feature>
<dbReference type="AlphaFoldDB" id="A0A644T608"/>
<protein>
    <submittedName>
        <fullName evidence="3">Uncharacterized protein</fullName>
    </submittedName>
</protein>
<accession>A0A644T608</accession>
<gene>
    <name evidence="3" type="ORF">SDC9_07865</name>
</gene>
<proteinExistence type="predicted"/>
<feature type="transmembrane region" description="Helical" evidence="2">
    <location>
        <begin position="26"/>
        <end position="44"/>
    </location>
</feature>
<keyword evidence="2" id="KW-0472">Membrane</keyword>
<sequence length="69" mass="7856">MKITGLVLLIITILIAFFVPQDSNILLMPFLSVGYLLVALALLNENEKLKKQNKELKELKEKDESKEIV</sequence>
<keyword evidence="2" id="KW-1133">Transmembrane helix</keyword>
<keyword evidence="1" id="KW-0175">Coiled coil</keyword>
<comment type="caution">
    <text evidence="3">The sequence shown here is derived from an EMBL/GenBank/DDBJ whole genome shotgun (WGS) entry which is preliminary data.</text>
</comment>
<name>A0A644T608_9ZZZZ</name>
<keyword evidence="2" id="KW-0812">Transmembrane</keyword>
<dbReference type="EMBL" id="VSSQ01000017">
    <property type="protein sequence ID" value="MPL62254.1"/>
    <property type="molecule type" value="Genomic_DNA"/>
</dbReference>
<organism evidence="3">
    <name type="scientific">bioreactor metagenome</name>
    <dbReference type="NCBI Taxonomy" id="1076179"/>
    <lineage>
        <taxon>unclassified sequences</taxon>
        <taxon>metagenomes</taxon>
        <taxon>ecological metagenomes</taxon>
    </lineage>
</organism>
<reference evidence="3" key="1">
    <citation type="submission" date="2019-08" db="EMBL/GenBank/DDBJ databases">
        <authorList>
            <person name="Kucharzyk K."/>
            <person name="Murdoch R.W."/>
            <person name="Higgins S."/>
            <person name="Loffler F."/>
        </authorList>
    </citation>
    <scope>NUCLEOTIDE SEQUENCE</scope>
</reference>